<sequence length="91" mass="10499">MTLAKIFSAVERRDVAGDNQGITNFFRHFLFPDTQQGTMKGFGGTCRLVELDRYAISTWRFAQVSLKNRFIQHISWKGSLRHPLCHVDAQQ</sequence>
<name>A0AAV4GNE2_9GAST</name>
<dbReference type="EMBL" id="BMAT01005059">
    <property type="protein sequence ID" value="GFR86754.1"/>
    <property type="molecule type" value="Genomic_DNA"/>
</dbReference>
<evidence type="ECO:0000313" key="1">
    <source>
        <dbReference type="EMBL" id="GFR86754.1"/>
    </source>
</evidence>
<organism evidence="1 2">
    <name type="scientific">Elysia marginata</name>
    <dbReference type="NCBI Taxonomy" id="1093978"/>
    <lineage>
        <taxon>Eukaryota</taxon>
        <taxon>Metazoa</taxon>
        <taxon>Spiralia</taxon>
        <taxon>Lophotrochozoa</taxon>
        <taxon>Mollusca</taxon>
        <taxon>Gastropoda</taxon>
        <taxon>Heterobranchia</taxon>
        <taxon>Euthyneura</taxon>
        <taxon>Panpulmonata</taxon>
        <taxon>Sacoglossa</taxon>
        <taxon>Placobranchoidea</taxon>
        <taxon>Plakobranchidae</taxon>
        <taxon>Elysia</taxon>
    </lineage>
</organism>
<comment type="caution">
    <text evidence="1">The sequence shown here is derived from an EMBL/GenBank/DDBJ whole genome shotgun (WGS) entry which is preliminary data.</text>
</comment>
<protein>
    <submittedName>
        <fullName evidence="1">Uncharacterized protein</fullName>
    </submittedName>
</protein>
<proteinExistence type="predicted"/>
<dbReference type="AlphaFoldDB" id="A0AAV4GNE2"/>
<gene>
    <name evidence="1" type="ORF">ElyMa_002475500</name>
</gene>
<keyword evidence="2" id="KW-1185">Reference proteome</keyword>
<dbReference type="Proteomes" id="UP000762676">
    <property type="component" value="Unassembled WGS sequence"/>
</dbReference>
<reference evidence="1 2" key="1">
    <citation type="journal article" date="2021" name="Elife">
        <title>Chloroplast acquisition without the gene transfer in kleptoplastic sea slugs, Plakobranchus ocellatus.</title>
        <authorList>
            <person name="Maeda T."/>
            <person name="Takahashi S."/>
            <person name="Yoshida T."/>
            <person name="Shimamura S."/>
            <person name="Takaki Y."/>
            <person name="Nagai Y."/>
            <person name="Toyoda A."/>
            <person name="Suzuki Y."/>
            <person name="Arimoto A."/>
            <person name="Ishii H."/>
            <person name="Satoh N."/>
            <person name="Nishiyama T."/>
            <person name="Hasebe M."/>
            <person name="Maruyama T."/>
            <person name="Minagawa J."/>
            <person name="Obokata J."/>
            <person name="Shigenobu S."/>
        </authorList>
    </citation>
    <scope>NUCLEOTIDE SEQUENCE [LARGE SCALE GENOMIC DNA]</scope>
</reference>
<evidence type="ECO:0000313" key="2">
    <source>
        <dbReference type="Proteomes" id="UP000762676"/>
    </source>
</evidence>
<accession>A0AAV4GNE2</accession>